<evidence type="ECO:0000256" key="1">
    <source>
        <dbReference type="ARBA" id="ARBA00022729"/>
    </source>
</evidence>
<keyword evidence="4" id="KW-1185">Reference proteome</keyword>
<dbReference type="SUPFAM" id="SSF50685">
    <property type="entry name" value="Barwin-like endoglucanases"/>
    <property type="match status" value="1"/>
</dbReference>
<dbReference type="AlphaFoldDB" id="A0A5B0MGP7"/>
<evidence type="ECO:0000256" key="2">
    <source>
        <dbReference type="SAM" id="SignalP"/>
    </source>
</evidence>
<dbReference type="CDD" id="cd22191">
    <property type="entry name" value="DPBB_RlpA_EXP_N-like"/>
    <property type="match status" value="1"/>
</dbReference>
<dbReference type="EMBL" id="VSWC01000157">
    <property type="protein sequence ID" value="KAA1075323.1"/>
    <property type="molecule type" value="Genomic_DNA"/>
</dbReference>
<gene>
    <name evidence="3" type="ORF">PGT21_033647</name>
</gene>
<dbReference type="OrthoDB" id="623670at2759"/>
<name>A0A5B0MGP7_PUCGR</name>
<sequence>MISMIFNFFVVLLSVTSSLGAPLSPNRNHLERRFSGQATWFNPALGACGETNSESDMIVAMNQAQKTVSIKNEATGKTVSAKVTDEAIGSLDQGVLPISWQFA</sequence>
<comment type="caution">
    <text evidence="3">The sequence shown here is derived from an EMBL/GenBank/DDBJ whole genome shotgun (WGS) entry which is preliminary data.</text>
</comment>
<reference evidence="3 4" key="1">
    <citation type="submission" date="2019-05" db="EMBL/GenBank/DDBJ databases">
        <title>Emergence of the Ug99 lineage of the wheat stem rust pathogen through somatic hybridization.</title>
        <authorList>
            <person name="Li F."/>
            <person name="Upadhyaya N.M."/>
            <person name="Sperschneider J."/>
            <person name="Matny O."/>
            <person name="Nguyen-Phuc H."/>
            <person name="Mago R."/>
            <person name="Raley C."/>
            <person name="Miller M.E."/>
            <person name="Silverstein K.A.T."/>
            <person name="Henningsen E."/>
            <person name="Hirsch C.D."/>
            <person name="Visser B."/>
            <person name="Pretorius Z.A."/>
            <person name="Steffenson B.J."/>
            <person name="Schwessinger B."/>
            <person name="Dodds P.N."/>
            <person name="Figueroa M."/>
        </authorList>
    </citation>
    <scope>NUCLEOTIDE SEQUENCE [LARGE SCALE GENOMIC DNA]</scope>
    <source>
        <strain evidence="3">21-0</strain>
    </source>
</reference>
<keyword evidence="1 2" id="KW-0732">Signal</keyword>
<organism evidence="3 4">
    <name type="scientific">Puccinia graminis f. sp. tritici</name>
    <dbReference type="NCBI Taxonomy" id="56615"/>
    <lineage>
        <taxon>Eukaryota</taxon>
        <taxon>Fungi</taxon>
        <taxon>Dikarya</taxon>
        <taxon>Basidiomycota</taxon>
        <taxon>Pucciniomycotina</taxon>
        <taxon>Pucciniomycetes</taxon>
        <taxon>Pucciniales</taxon>
        <taxon>Pucciniaceae</taxon>
        <taxon>Puccinia</taxon>
    </lineage>
</organism>
<feature type="chain" id="PRO_5022719709" evidence="2">
    <location>
        <begin position="21"/>
        <end position="103"/>
    </location>
</feature>
<evidence type="ECO:0000313" key="3">
    <source>
        <dbReference type="EMBL" id="KAA1075323.1"/>
    </source>
</evidence>
<protein>
    <submittedName>
        <fullName evidence="3">Uncharacterized protein</fullName>
    </submittedName>
</protein>
<dbReference type="PANTHER" id="PTHR31836:SF25">
    <property type="entry name" value="RLPA-LIKE PROTEIN DOUBLE-PSI BETA-BARREL DOMAIN-CONTAINING PROTEIN"/>
    <property type="match status" value="1"/>
</dbReference>
<proteinExistence type="predicted"/>
<dbReference type="Proteomes" id="UP000324748">
    <property type="component" value="Unassembled WGS sequence"/>
</dbReference>
<feature type="signal peptide" evidence="2">
    <location>
        <begin position="1"/>
        <end position="20"/>
    </location>
</feature>
<dbReference type="PANTHER" id="PTHR31836">
    <property type="match status" value="1"/>
</dbReference>
<evidence type="ECO:0000313" key="4">
    <source>
        <dbReference type="Proteomes" id="UP000324748"/>
    </source>
</evidence>
<dbReference type="Gene3D" id="2.40.40.10">
    <property type="entry name" value="RlpA-like domain"/>
    <property type="match status" value="1"/>
</dbReference>
<accession>A0A5B0MGP7</accession>
<dbReference type="InterPro" id="IPR036908">
    <property type="entry name" value="RlpA-like_sf"/>
</dbReference>
<dbReference type="InterPro" id="IPR051477">
    <property type="entry name" value="Expansin_CellWall"/>
</dbReference>